<dbReference type="GO" id="GO:0003676">
    <property type="term" value="F:nucleic acid binding"/>
    <property type="evidence" value="ECO:0007669"/>
    <property type="project" value="InterPro"/>
</dbReference>
<evidence type="ECO:0000313" key="2">
    <source>
        <dbReference type="EMBL" id="MRG97787.1"/>
    </source>
</evidence>
<gene>
    <name evidence="2" type="ORF">GF068_38590</name>
</gene>
<dbReference type="InterPro" id="IPR036397">
    <property type="entry name" value="RNaseH_sf"/>
</dbReference>
<comment type="caution">
    <text evidence="2">The sequence shown here is derived from an EMBL/GenBank/DDBJ whole genome shotgun (WGS) entry which is preliminary data.</text>
</comment>
<dbReference type="EMBL" id="WJIE01000021">
    <property type="protein sequence ID" value="MRG97787.1"/>
    <property type="molecule type" value="Genomic_DNA"/>
</dbReference>
<dbReference type="SUPFAM" id="SSF53098">
    <property type="entry name" value="Ribonuclease H-like"/>
    <property type="match status" value="1"/>
</dbReference>
<dbReference type="AlphaFoldDB" id="A0A6N7Q252"/>
<dbReference type="GO" id="GO:0015074">
    <property type="term" value="P:DNA integration"/>
    <property type="evidence" value="ECO:0007669"/>
    <property type="project" value="InterPro"/>
</dbReference>
<keyword evidence="3" id="KW-1185">Reference proteome</keyword>
<accession>A0A6N7Q252</accession>
<dbReference type="Proteomes" id="UP000440224">
    <property type="component" value="Unassembled WGS sequence"/>
</dbReference>
<reference evidence="2 3" key="1">
    <citation type="submission" date="2019-10" db="EMBL/GenBank/DDBJ databases">
        <title>A soil myxobacterium in the family Polyangiaceae.</title>
        <authorList>
            <person name="Li Y."/>
            <person name="Wang J."/>
        </authorList>
    </citation>
    <scope>NUCLEOTIDE SEQUENCE [LARGE SCALE GENOMIC DNA]</scope>
    <source>
        <strain evidence="2 3">DSM 14734</strain>
    </source>
</reference>
<name>A0A6N7Q252_9BACT</name>
<dbReference type="InterPro" id="IPR012337">
    <property type="entry name" value="RNaseH-like_sf"/>
</dbReference>
<dbReference type="Pfam" id="PF13683">
    <property type="entry name" value="rve_3"/>
    <property type="match status" value="1"/>
</dbReference>
<proteinExistence type="predicted"/>
<evidence type="ECO:0000259" key="1">
    <source>
        <dbReference type="Pfam" id="PF13683"/>
    </source>
</evidence>
<organism evidence="2 3">
    <name type="scientific">Polyangium spumosum</name>
    <dbReference type="NCBI Taxonomy" id="889282"/>
    <lineage>
        <taxon>Bacteria</taxon>
        <taxon>Pseudomonadati</taxon>
        <taxon>Myxococcota</taxon>
        <taxon>Polyangia</taxon>
        <taxon>Polyangiales</taxon>
        <taxon>Polyangiaceae</taxon>
        <taxon>Polyangium</taxon>
    </lineage>
</organism>
<sequence>MRRRDAVPATDPRAWRLRLRALLFCCRGADPAPVMPSWTNLRLHPPTKGATRCHLGGRSTFARFSASVDIHLHADNGGPMKGSTMLATLQRLGVVPSFSRPRVSDDNPYAEAMFRTLKYRPEYPRRPFQSLGEARAWVEGFVRWYNFEHLHSALRFVTPEDRHAGRDAGILGKRDGVYQRARRKHPRATRQALRATVR</sequence>
<dbReference type="OrthoDB" id="9766656at2"/>
<feature type="domain" description="Integrase catalytic" evidence="1">
    <location>
        <begin position="93"/>
        <end position="159"/>
    </location>
</feature>
<dbReference type="InterPro" id="IPR001584">
    <property type="entry name" value="Integrase_cat-core"/>
</dbReference>
<evidence type="ECO:0000313" key="3">
    <source>
        <dbReference type="Proteomes" id="UP000440224"/>
    </source>
</evidence>
<dbReference type="Gene3D" id="3.30.420.10">
    <property type="entry name" value="Ribonuclease H-like superfamily/Ribonuclease H"/>
    <property type="match status" value="1"/>
</dbReference>
<protein>
    <submittedName>
        <fullName evidence="2">Transposase</fullName>
    </submittedName>
</protein>